<gene>
    <name evidence="2" type="ORF">PACLA_8A001501</name>
</gene>
<accession>A0A6S7JCU0</accession>
<comment type="caution">
    <text evidence="2">The sequence shown here is derived from an EMBL/GenBank/DDBJ whole genome shotgun (WGS) entry which is preliminary data.</text>
</comment>
<dbReference type="EMBL" id="CACRXK020015260">
    <property type="protein sequence ID" value="CAB4028121.1"/>
    <property type="molecule type" value="Genomic_DNA"/>
</dbReference>
<name>A0A6S7JCU0_PARCT</name>
<dbReference type="Proteomes" id="UP001152795">
    <property type="component" value="Unassembled WGS sequence"/>
</dbReference>
<evidence type="ECO:0000313" key="3">
    <source>
        <dbReference type="Proteomes" id="UP001152795"/>
    </source>
</evidence>
<proteinExistence type="predicted"/>
<feature type="non-terminal residue" evidence="2">
    <location>
        <position position="198"/>
    </location>
</feature>
<reference evidence="2" key="1">
    <citation type="submission" date="2020-04" db="EMBL/GenBank/DDBJ databases">
        <authorList>
            <person name="Alioto T."/>
            <person name="Alioto T."/>
            <person name="Gomez Garrido J."/>
        </authorList>
    </citation>
    <scope>NUCLEOTIDE SEQUENCE</scope>
    <source>
        <strain evidence="2">A484AB</strain>
    </source>
</reference>
<feature type="compositionally biased region" description="Basic and acidic residues" evidence="1">
    <location>
        <begin position="169"/>
        <end position="179"/>
    </location>
</feature>
<evidence type="ECO:0000313" key="2">
    <source>
        <dbReference type="EMBL" id="CAB4028121.1"/>
    </source>
</evidence>
<protein>
    <submittedName>
        <fullName evidence="2">Uncharacterized protein</fullName>
    </submittedName>
</protein>
<dbReference type="AlphaFoldDB" id="A0A6S7JCU0"/>
<keyword evidence="3" id="KW-1185">Reference proteome</keyword>
<feature type="region of interest" description="Disordered" evidence="1">
    <location>
        <begin position="141"/>
        <end position="198"/>
    </location>
</feature>
<sequence>KFIHWKTNTESFAEETFNILSKYGRASITEEDIDSLSKDDLRRILLILERYEPSNTYTYEYSYIRQQDIRLLIDTLIKQDGVVILDKFVKAYQEHLGGTETFAVQLFKGFMSKNENMATTDEVEQNLDTILKPYVEYRKKAGLDDDDNNEGDNADDHDDDNDDDQNDNIDDHSGDDAGDHSYNNYDEDQGDQGLRDEL</sequence>
<evidence type="ECO:0000256" key="1">
    <source>
        <dbReference type="SAM" id="MobiDB-lite"/>
    </source>
</evidence>
<organism evidence="2 3">
    <name type="scientific">Paramuricea clavata</name>
    <name type="common">Red gorgonian</name>
    <name type="synonym">Violescent sea-whip</name>
    <dbReference type="NCBI Taxonomy" id="317549"/>
    <lineage>
        <taxon>Eukaryota</taxon>
        <taxon>Metazoa</taxon>
        <taxon>Cnidaria</taxon>
        <taxon>Anthozoa</taxon>
        <taxon>Octocorallia</taxon>
        <taxon>Malacalcyonacea</taxon>
        <taxon>Plexauridae</taxon>
        <taxon>Paramuricea</taxon>
    </lineage>
</organism>
<feature type="compositionally biased region" description="Acidic residues" evidence="1">
    <location>
        <begin position="144"/>
        <end position="168"/>
    </location>
</feature>